<keyword evidence="1" id="KW-1133">Transmembrane helix</keyword>
<name>A0A2C9CSU2_9RHOB</name>
<organism evidence="4 5">
    <name type="scientific">Pontivivens marinum</name>
    <dbReference type="NCBI Taxonomy" id="1690039"/>
    <lineage>
        <taxon>Bacteria</taxon>
        <taxon>Pseudomonadati</taxon>
        <taxon>Pseudomonadota</taxon>
        <taxon>Alphaproteobacteria</taxon>
        <taxon>Rhodobacterales</taxon>
        <taxon>Paracoccaceae</taxon>
        <taxon>Pontivivens</taxon>
    </lineage>
</organism>
<reference evidence="5" key="1">
    <citation type="submission" date="2017-09" db="EMBL/GenBank/DDBJ databases">
        <authorList>
            <person name="Varghese N."/>
            <person name="Submissions S."/>
        </authorList>
    </citation>
    <scope>NUCLEOTIDE SEQUENCE [LARGE SCALE GENOMIC DNA]</scope>
    <source>
        <strain evidence="5">C7</strain>
    </source>
</reference>
<dbReference type="Pfam" id="PF00563">
    <property type="entry name" value="EAL"/>
    <property type="match status" value="1"/>
</dbReference>
<dbReference type="Gene3D" id="3.20.20.450">
    <property type="entry name" value="EAL domain"/>
    <property type="match status" value="1"/>
</dbReference>
<dbReference type="InterPro" id="IPR050706">
    <property type="entry name" value="Cyclic-di-GMP_PDE-like"/>
</dbReference>
<keyword evidence="5" id="KW-1185">Reference proteome</keyword>
<dbReference type="Gene3D" id="3.30.70.270">
    <property type="match status" value="1"/>
</dbReference>
<dbReference type="InterPro" id="IPR001633">
    <property type="entry name" value="EAL_dom"/>
</dbReference>
<evidence type="ECO:0000313" key="4">
    <source>
        <dbReference type="EMBL" id="SOH94235.1"/>
    </source>
</evidence>
<evidence type="ECO:0000313" key="5">
    <source>
        <dbReference type="Proteomes" id="UP000220034"/>
    </source>
</evidence>
<evidence type="ECO:0000259" key="2">
    <source>
        <dbReference type="PROSITE" id="PS50883"/>
    </source>
</evidence>
<accession>A0A2C9CSU2</accession>
<evidence type="ECO:0000256" key="1">
    <source>
        <dbReference type="SAM" id="Phobius"/>
    </source>
</evidence>
<gene>
    <name evidence="4" type="ORF">SAMN06273572_103266</name>
</gene>
<feature type="transmembrane region" description="Helical" evidence="1">
    <location>
        <begin position="179"/>
        <end position="199"/>
    </location>
</feature>
<dbReference type="AlphaFoldDB" id="A0A2C9CSU2"/>
<feature type="domain" description="GGDEF" evidence="3">
    <location>
        <begin position="253"/>
        <end position="386"/>
    </location>
</feature>
<dbReference type="SMART" id="SM00052">
    <property type="entry name" value="EAL"/>
    <property type="match status" value="1"/>
</dbReference>
<evidence type="ECO:0000259" key="3">
    <source>
        <dbReference type="PROSITE" id="PS50887"/>
    </source>
</evidence>
<dbReference type="SMART" id="SM00267">
    <property type="entry name" value="GGDEF"/>
    <property type="match status" value="1"/>
</dbReference>
<dbReference type="PROSITE" id="PS50883">
    <property type="entry name" value="EAL"/>
    <property type="match status" value="1"/>
</dbReference>
<dbReference type="CDD" id="cd01948">
    <property type="entry name" value="EAL"/>
    <property type="match status" value="1"/>
</dbReference>
<dbReference type="InterPro" id="IPR000160">
    <property type="entry name" value="GGDEF_dom"/>
</dbReference>
<dbReference type="PROSITE" id="PS50887">
    <property type="entry name" value="GGDEF"/>
    <property type="match status" value="1"/>
</dbReference>
<dbReference type="InterPro" id="IPR029787">
    <property type="entry name" value="Nucleotide_cyclase"/>
</dbReference>
<dbReference type="PANTHER" id="PTHR33121:SF79">
    <property type="entry name" value="CYCLIC DI-GMP PHOSPHODIESTERASE PDED-RELATED"/>
    <property type="match status" value="1"/>
</dbReference>
<protein>
    <submittedName>
        <fullName evidence="4">Diguanylate cyclase (GGDEF) domain-containing protein</fullName>
    </submittedName>
</protein>
<keyword evidence="1" id="KW-0812">Transmembrane</keyword>
<dbReference type="InterPro" id="IPR035919">
    <property type="entry name" value="EAL_sf"/>
</dbReference>
<sequence length="663" mass="72696">MHSSSKNRWLPTHASDRAIAYSLVAFVVILGLTALKLASTLSQLDQIDQSITQNILIEHHLSDLRGYSQLANRLALTPNGAAARDDLIAQHDSATVVLSERHQQLSTVVPEAISENVGYQFAKLLALAALLRDPPTGLPTMDIADQARIIAEVNLPDSMHNWQGDLIDDAHTTRNRVKLILALFAGSVLLAAILLWRFVLRPLSRTVQDGTKHTRALEDALQHNTIHDRLTGLPNRKHAADLMDRHLSRRRKASVGLLHLDLYQFRAINEELGHEIGDQVLIQTAQRLSSLTSEREFVARIGGDEFLILTDDVASADQLEVRAQEIRQIVREEIQLPTGSRQVDCMIGAVWSPNGMTDAASLNVRADIALHAAETGEDGPMRLFTPAMQEEVSQRDALGRELRTALGTGQLVVYFQPQICARTAAVAGFEALIRWQHPTRGLLAPGAFLRIAEEMGFADQIGAQVLDQALDAWQGWAAAGFDVPHVAVNYSSAQLADALLADRIKWALDRRDLSPDCLALEVVETVDVDSDEALAVRTIRNLAAAGIAIELDDFGTGHASIANIRRFCVSRIKIDRSFITGIDTRKDLAAMADAMVRMASALGVGTIAEGVETASERAAIIELGCDALQGYNIARPMPFDDSLQWLSQQHVLKQSRNRTRQTA</sequence>
<keyword evidence="1" id="KW-0472">Membrane</keyword>
<dbReference type="Proteomes" id="UP000220034">
    <property type="component" value="Unassembled WGS sequence"/>
</dbReference>
<feature type="domain" description="EAL" evidence="2">
    <location>
        <begin position="395"/>
        <end position="650"/>
    </location>
</feature>
<dbReference type="EMBL" id="OCTN01000003">
    <property type="protein sequence ID" value="SOH94235.1"/>
    <property type="molecule type" value="Genomic_DNA"/>
</dbReference>
<dbReference type="InterPro" id="IPR043128">
    <property type="entry name" value="Rev_trsase/Diguanyl_cyclase"/>
</dbReference>
<dbReference type="GO" id="GO:0071111">
    <property type="term" value="F:cyclic-guanylate-specific phosphodiesterase activity"/>
    <property type="evidence" value="ECO:0007669"/>
    <property type="project" value="InterPro"/>
</dbReference>
<feature type="transmembrane region" description="Helical" evidence="1">
    <location>
        <begin position="18"/>
        <end position="38"/>
    </location>
</feature>
<dbReference type="SUPFAM" id="SSF141868">
    <property type="entry name" value="EAL domain-like"/>
    <property type="match status" value="1"/>
</dbReference>
<dbReference type="Pfam" id="PF00990">
    <property type="entry name" value="GGDEF"/>
    <property type="match status" value="1"/>
</dbReference>
<dbReference type="SUPFAM" id="SSF55073">
    <property type="entry name" value="Nucleotide cyclase"/>
    <property type="match status" value="1"/>
</dbReference>
<proteinExistence type="predicted"/>
<dbReference type="PANTHER" id="PTHR33121">
    <property type="entry name" value="CYCLIC DI-GMP PHOSPHODIESTERASE PDEF"/>
    <property type="match status" value="1"/>
</dbReference>
<dbReference type="CDD" id="cd01949">
    <property type="entry name" value="GGDEF"/>
    <property type="match status" value="1"/>
</dbReference>
<dbReference type="NCBIfam" id="TIGR00254">
    <property type="entry name" value="GGDEF"/>
    <property type="match status" value="1"/>
</dbReference>